<name>A0ABY5DZZ0_9ACTN</name>
<reference evidence="1 2" key="1">
    <citation type="submission" date="2022-06" db="EMBL/GenBank/DDBJ databases">
        <title>Paraconexibacter antarcticus.</title>
        <authorList>
            <person name="Kim C.S."/>
        </authorList>
    </citation>
    <scope>NUCLEOTIDE SEQUENCE [LARGE SCALE GENOMIC DNA]</scope>
    <source>
        <strain evidence="1 2">02-257</strain>
    </source>
</reference>
<evidence type="ECO:0000313" key="2">
    <source>
        <dbReference type="Proteomes" id="UP001056035"/>
    </source>
</evidence>
<accession>A0ABY5DZZ0</accession>
<dbReference type="Proteomes" id="UP001056035">
    <property type="component" value="Chromosome"/>
</dbReference>
<evidence type="ECO:0000313" key="1">
    <source>
        <dbReference type="EMBL" id="UTI66796.1"/>
    </source>
</evidence>
<organism evidence="1 2">
    <name type="scientific">Paraconexibacter antarcticus</name>
    <dbReference type="NCBI Taxonomy" id="2949664"/>
    <lineage>
        <taxon>Bacteria</taxon>
        <taxon>Bacillati</taxon>
        <taxon>Actinomycetota</taxon>
        <taxon>Thermoleophilia</taxon>
        <taxon>Solirubrobacterales</taxon>
        <taxon>Paraconexibacteraceae</taxon>
        <taxon>Paraconexibacter</taxon>
    </lineage>
</organism>
<protein>
    <submittedName>
        <fullName evidence="1">Uncharacterized protein</fullName>
    </submittedName>
</protein>
<sequence>MNLLVRFFDPASGRIPMAGETLRALELRAAPKDTDVSAVAAEALRAATRAA</sequence>
<keyword evidence="2" id="KW-1185">Reference proteome</keyword>
<proteinExistence type="predicted"/>
<gene>
    <name evidence="1" type="ORF">NBH00_11445</name>
</gene>
<dbReference type="EMBL" id="CP098502">
    <property type="protein sequence ID" value="UTI66796.1"/>
    <property type="molecule type" value="Genomic_DNA"/>
</dbReference>